<feature type="transmembrane region" description="Helical" evidence="1">
    <location>
        <begin position="381"/>
        <end position="402"/>
    </location>
</feature>
<dbReference type="InterPro" id="IPR010640">
    <property type="entry name" value="Low_temperature_requirement_A"/>
</dbReference>
<feature type="transmembrane region" description="Helical" evidence="1">
    <location>
        <begin position="149"/>
        <end position="171"/>
    </location>
</feature>
<keyword evidence="1" id="KW-0812">Transmembrane</keyword>
<feature type="transmembrane region" description="Helical" evidence="1">
    <location>
        <begin position="183"/>
        <end position="205"/>
    </location>
</feature>
<sequence>MGSEPEPVSRLIHAVRPGARVERLELFFDLVFVFAFFTITRSAVRDLTAGGLLQGLLIIALLWWSWCAHTVVANRVRLGDGIAPIAVFASMAAVFVIALSIPQAFRNQPGGLYEPLVFALGYLTVRTMHLALHWYAARDDPPLRRQLRRLALSMLVATALLVLSGLVPEYVGGRHQTLLKFTFWILAVAVEYGVGMAIGVWGWAVASAGHWVERFELIIIVAFGETIIGIGVGSELTGESITWITVLASVLDIVILAILWWTYFDVVGPAAQSTMHGTHGPARVALARDAYVYLHLPMVTGLIALALGGELQLRHLGTVGVDLGAPQPDSAVPLTYSGVALYLLGLIGFQLRALGTLLWSRLVAVALLVASIPVADRLPALAALGILATVCVLLQATEFVALRQSRQVLHEAIRRERAAHERRETQWRREPYR</sequence>
<gene>
    <name evidence="2" type="ORF">ACFOX0_26050</name>
</gene>
<feature type="transmembrane region" description="Helical" evidence="1">
    <location>
        <begin position="240"/>
        <end position="263"/>
    </location>
</feature>
<reference evidence="3" key="1">
    <citation type="journal article" date="2019" name="Int. J. Syst. Evol. Microbiol.">
        <title>The Global Catalogue of Microorganisms (GCM) 10K type strain sequencing project: providing services to taxonomists for standard genome sequencing and annotation.</title>
        <authorList>
            <consortium name="The Broad Institute Genomics Platform"/>
            <consortium name="The Broad Institute Genome Sequencing Center for Infectious Disease"/>
            <person name="Wu L."/>
            <person name="Ma J."/>
        </authorList>
    </citation>
    <scope>NUCLEOTIDE SEQUENCE [LARGE SCALE GENOMIC DNA]</scope>
    <source>
        <strain evidence="3">2902at01</strain>
    </source>
</reference>
<feature type="transmembrane region" description="Helical" evidence="1">
    <location>
        <begin position="117"/>
        <end position="137"/>
    </location>
</feature>
<keyword evidence="1" id="KW-1133">Transmembrane helix</keyword>
<feature type="transmembrane region" description="Helical" evidence="1">
    <location>
        <begin position="358"/>
        <end position="375"/>
    </location>
</feature>
<accession>A0ABV8KTB6</accession>
<organism evidence="2 3">
    <name type="scientific">Micromonospora zhanjiangensis</name>
    <dbReference type="NCBI Taxonomy" id="1522057"/>
    <lineage>
        <taxon>Bacteria</taxon>
        <taxon>Bacillati</taxon>
        <taxon>Actinomycetota</taxon>
        <taxon>Actinomycetes</taxon>
        <taxon>Micromonosporales</taxon>
        <taxon>Micromonosporaceae</taxon>
        <taxon>Micromonospora</taxon>
    </lineage>
</organism>
<feature type="transmembrane region" description="Helical" evidence="1">
    <location>
        <begin position="50"/>
        <end position="73"/>
    </location>
</feature>
<proteinExistence type="predicted"/>
<dbReference type="Proteomes" id="UP001595868">
    <property type="component" value="Unassembled WGS sequence"/>
</dbReference>
<dbReference type="Pfam" id="PF06772">
    <property type="entry name" value="LtrA"/>
    <property type="match status" value="1"/>
</dbReference>
<protein>
    <submittedName>
        <fullName evidence="2">Low temperature requirement protein A</fullName>
    </submittedName>
</protein>
<feature type="transmembrane region" description="Helical" evidence="1">
    <location>
        <begin position="331"/>
        <end position="351"/>
    </location>
</feature>
<dbReference type="RefSeq" id="WP_377550667.1">
    <property type="nucleotide sequence ID" value="NZ_JBHSBN010000023.1"/>
</dbReference>
<evidence type="ECO:0000313" key="2">
    <source>
        <dbReference type="EMBL" id="MFC4109380.1"/>
    </source>
</evidence>
<comment type="caution">
    <text evidence="2">The sequence shown here is derived from an EMBL/GenBank/DDBJ whole genome shotgun (WGS) entry which is preliminary data.</text>
</comment>
<feature type="transmembrane region" description="Helical" evidence="1">
    <location>
        <begin position="217"/>
        <end position="234"/>
    </location>
</feature>
<evidence type="ECO:0000256" key="1">
    <source>
        <dbReference type="SAM" id="Phobius"/>
    </source>
</evidence>
<evidence type="ECO:0000313" key="3">
    <source>
        <dbReference type="Proteomes" id="UP001595868"/>
    </source>
</evidence>
<dbReference type="PANTHER" id="PTHR36840:SF1">
    <property type="entry name" value="BLL5714 PROTEIN"/>
    <property type="match status" value="1"/>
</dbReference>
<dbReference type="PANTHER" id="PTHR36840">
    <property type="entry name" value="BLL5714 PROTEIN"/>
    <property type="match status" value="1"/>
</dbReference>
<feature type="transmembrane region" description="Helical" evidence="1">
    <location>
        <begin position="26"/>
        <end position="44"/>
    </location>
</feature>
<keyword evidence="3" id="KW-1185">Reference proteome</keyword>
<dbReference type="EMBL" id="JBHSBN010000023">
    <property type="protein sequence ID" value="MFC4109380.1"/>
    <property type="molecule type" value="Genomic_DNA"/>
</dbReference>
<feature type="transmembrane region" description="Helical" evidence="1">
    <location>
        <begin position="85"/>
        <end position="105"/>
    </location>
</feature>
<keyword evidence="1" id="KW-0472">Membrane</keyword>
<name>A0ABV8KTB6_9ACTN</name>
<feature type="transmembrane region" description="Helical" evidence="1">
    <location>
        <begin position="290"/>
        <end position="311"/>
    </location>
</feature>